<dbReference type="GO" id="GO:0016705">
    <property type="term" value="F:oxidoreductase activity, acting on paired donors, with incorporation or reduction of molecular oxygen"/>
    <property type="evidence" value="ECO:0007669"/>
    <property type="project" value="InterPro"/>
</dbReference>
<sequence length="329" mass="36770">MAQWPSLRRFFNQIPGPFLAKLTRLWKLYHLLVGSYTKRVNELHRLYGTSAMPLAEKQELVLIGKKLSKTTSTIAPDALVSLVACTHMERLKRNEHLIRACDDQFLDLLLLAAQNKKPVDVANVLTRYAFEVMIAMTTEKRAGFLDASPSTERVVRQLASWKFHSVLFGSFLRYHPLINSILKKLHFHSQGQSLLDPVMDVLGQDPNENGNLAFPVRDKEARIALVLAAADPTMTLILEVLRTVSQDQELQSQLSEEVRTSSLTKSPSFQSIIIHKAKAPLLHAVIQRQIRTQKLSDTGISFVAGAGGTRIGNIVVPEKETITITSVDS</sequence>
<dbReference type="STRING" id="692275.N1QKV3"/>
<dbReference type="GO" id="GO:0004497">
    <property type="term" value="F:monooxygenase activity"/>
    <property type="evidence" value="ECO:0007669"/>
    <property type="project" value="InterPro"/>
</dbReference>
<dbReference type="SUPFAM" id="SSF48264">
    <property type="entry name" value="Cytochrome P450"/>
    <property type="match status" value="1"/>
</dbReference>
<evidence type="ECO:0008006" key="3">
    <source>
        <dbReference type="Google" id="ProtNLM"/>
    </source>
</evidence>
<dbReference type="GO" id="GO:0020037">
    <property type="term" value="F:heme binding"/>
    <property type="evidence" value="ECO:0007669"/>
    <property type="project" value="InterPro"/>
</dbReference>
<dbReference type="Proteomes" id="UP000016931">
    <property type="component" value="Unassembled WGS sequence"/>
</dbReference>
<dbReference type="Gene3D" id="1.10.630.10">
    <property type="entry name" value="Cytochrome P450"/>
    <property type="match status" value="1"/>
</dbReference>
<dbReference type="GeneID" id="27905713"/>
<dbReference type="AlphaFoldDB" id="N1QKV3"/>
<dbReference type="HOGENOM" id="CLU_814339_0_0_1"/>
<evidence type="ECO:0000313" key="2">
    <source>
        <dbReference type="Proteomes" id="UP000016931"/>
    </source>
</evidence>
<feature type="non-terminal residue" evidence="1">
    <location>
        <position position="329"/>
    </location>
</feature>
<protein>
    <recommendedName>
        <fullName evidence="3">Cytochrome P450</fullName>
    </recommendedName>
</protein>
<dbReference type="RefSeq" id="XP_016764374.1">
    <property type="nucleotide sequence ID" value="XM_016908576.1"/>
</dbReference>
<organism evidence="1 2">
    <name type="scientific">Sphaerulina musiva (strain SO2202)</name>
    <name type="common">Poplar stem canker fungus</name>
    <name type="synonym">Septoria musiva</name>
    <dbReference type="NCBI Taxonomy" id="692275"/>
    <lineage>
        <taxon>Eukaryota</taxon>
        <taxon>Fungi</taxon>
        <taxon>Dikarya</taxon>
        <taxon>Ascomycota</taxon>
        <taxon>Pezizomycotina</taxon>
        <taxon>Dothideomycetes</taxon>
        <taxon>Dothideomycetidae</taxon>
        <taxon>Mycosphaerellales</taxon>
        <taxon>Mycosphaerellaceae</taxon>
        <taxon>Sphaerulina</taxon>
    </lineage>
</organism>
<gene>
    <name evidence="1" type="ORF">SEPMUDRAFT_34570</name>
</gene>
<proteinExistence type="predicted"/>
<dbReference type="eggNOG" id="ENOG502RV92">
    <property type="taxonomic scope" value="Eukaryota"/>
</dbReference>
<dbReference type="OMA" id="ACTHMER"/>
<keyword evidence="2" id="KW-1185">Reference proteome</keyword>
<dbReference type="EMBL" id="KB456260">
    <property type="protein sequence ID" value="EMF16253.1"/>
    <property type="molecule type" value="Genomic_DNA"/>
</dbReference>
<accession>N1QKV3</accession>
<reference evidence="1 2" key="1">
    <citation type="journal article" date="2012" name="PLoS Pathog.">
        <title>Diverse lifestyles and strategies of plant pathogenesis encoded in the genomes of eighteen Dothideomycetes fungi.</title>
        <authorList>
            <person name="Ohm R.A."/>
            <person name="Feau N."/>
            <person name="Henrissat B."/>
            <person name="Schoch C.L."/>
            <person name="Horwitz B.A."/>
            <person name="Barry K.W."/>
            <person name="Condon B.J."/>
            <person name="Copeland A.C."/>
            <person name="Dhillon B."/>
            <person name="Glaser F."/>
            <person name="Hesse C.N."/>
            <person name="Kosti I."/>
            <person name="LaButti K."/>
            <person name="Lindquist E.A."/>
            <person name="Lucas S."/>
            <person name="Salamov A.A."/>
            <person name="Bradshaw R.E."/>
            <person name="Ciuffetti L."/>
            <person name="Hamelin R.C."/>
            <person name="Kema G.H.J."/>
            <person name="Lawrence C."/>
            <person name="Scott J.A."/>
            <person name="Spatafora J.W."/>
            <person name="Turgeon B.G."/>
            <person name="de Wit P.J.G.M."/>
            <person name="Zhong S."/>
            <person name="Goodwin S.B."/>
            <person name="Grigoriev I.V."/>
        </authorList>
    </citation>
    <scope>NUCLEOTIDE SEQUENCE [LARGE SCALE GENOMIC DNA]</scope>
    <source>
        <strain evidence="1 2">SO2202</strain>
    </source>
</reference>
<dbReference type="GO" id="GO:0005506">
    <property type="term" value="F:iron ion binding"/>
    <property type="evidence" value="ECO:0007669"/>
    <property type="project" value="InterPro"/>
</dbReference>
<evidence type="ECO:0000313" key="1">
    <source>
        <dbReference type="EMBL" id="EMF16253.1"/>
    </source>
</evidence>
<name>N1QKV3_SPHMS</name>
<dbReference type="OrthoDB" id="3945418at2759"/>
<dbReference type="InterPro" id="IPR036396">
    <property type="entry name" value="Cyt_P450_sf"/>
</dbReference>